<gene>
    <name evidence="1" type="ORF">BM613_02915</name>
</gene>
<dbReference type="Gene3D" id="3.40.50.1820">
    <property type="entry name" value="alpha/beta hydrolase"/>
    <property type="match status" value="1"/>
</dbReference>
<protein>
    <recommendedName>
        <fullName evidence="3">Esterase</fullName>
    </recommendedName>
</protein>
<organism evidence="1 2">
    <name type="scientific">Sulfoacidibacillus thermotolerans</name>
    <name type="common">Acidibacillus sulfuroxidans</name>
    <dbReference type="NCBI Taxonomy" id="1765684"/>
    <lineage>
        <taxon>Bacteria</taxon>
        <taxon>Bacillati</taxon>
        <taxon>Bacillota</taxon>
        <taxon>Bacilli</taxon>
        <taxon>Bacillales</taxon>
        <taxon>Alicyclobacillaceae</taxon>
        <taxon>Sulfoacidibacillus</taxon>
    </lineage>
</organism>
<evidence type="ECO:0000313" key="1">
    <source>
        <dbReference type="EMBL" id="PWI58490.1"/>
    </source>
</evidence>
<comment type="caution">
    <text evidence="1">The sequence shown here is derived from an EMBL/GenBank/DDBJ whole genome shotgun (WGS) entry which is preliminary data.</text>
</comment>
<dbReference type="InterPro" id="IPR050583">
    <property type="entry name" value="Mycobacterial_A85_antigen"/>
</dbReference>
<dbReference type="Proteomes" id="UP000245380">
    <property type="component" value="Unassembled WGS sequence"/>
</dbReference>
<dbReference type="InterPro" id="IPR000801">
    <property type="entry name" value="Esterase-like"/>
</dbReference>
<proteinExistence type="predicted"/>
<accession>A0A2U3DB40</accession>
<dbReference type="InterPro" id="IPR029058">
    <property type="entry name" value="AB_hydrolase_fold"/>
</dbReference>
<evidence type="ECO:0008006" key="3">
    <source>
        <dbReference type="Google" id="ProtNLM"/>
    </source>
</evidence>
<keyword evidence="2" id="KW-1185">Reference proteome</keyword>
<dbReference type="Pfam" id="PF00756">
    <property type="entry name" value="Esterase"/>
    <property type="match status" value="1"/>
</dbReference>
<sequence>MDTPKRRIIGHTLYSAHLEEERTVKIFLPPDYDENKSYPILYCHDGNEFFSHGRIATFAADLIAQGKLKPFLIAGIAVNHERRADDYALFGQRNDAYTRFVIEECIPFVEQSYAIHKERFYRAMAGISLGAVVTLELVFANPQLFEQLILFSGAFYQEVLTYVNRIPLTHKMSAYMIVGEQEQDVETPSGHYNFLQANREMKALLEDKALQITYQEKTGTHIWGFWQKYIPEVLMWLHQKWHFEEV</sequence>
<reference evidence="1 2" key="1">
    <citation type="submission" date="2016-11" db="EMBL/GenBank/DDBJ databases">
        <title>Comparative genomics of Acidibacillus ferroxidans species.</title>
        <authorList>
            <person name="Oliveira G."/>
            <person name="Nunes G."/>
            <person name="Oliveira R."/>
            <person name="Araujo F."/>
            <person name="Salim A."/>
            <person name="Scholte L."/>
            <person name="Morais D."/>
            <person name="Nancucheo I."/>
            <person name="Johnson D.B."/>
            <person name="Grail B."/>
            <person name="Bittencourt J."/>
            <person name="Valadares R."/>
        </authorList>
    </citation>
    <scope>NUCLEOTIDE SEQUENCE [LARGE SCALE GENOMIC DNA]</scope>
    <source>
        <strain evidence="1 2">Y002</strain>
    </source>
</reference>
<dbReference type="PANTHER" id="PTHR48098:SF3">
    <property type="entry name" value="IRON(III) ENTEROBACTIN ESTERASE"/>
    <property type="match status" value="1"/>
</dbReference>
<dbReference type="SUPFAM" id="SSF53474">
    <property type="entry name" value="alpha/beta-Hydrolases"/>
    <property type="match status" value="1"/>
</dbReference>
<dbReference type="AlphaFoldDB" id="A0A2U3DB40"/>
<dbReference type="PANTHER" id="PTHR48098">
    <property type="entry name" value="ENTEROCHELIN ESTERASE-RELATED"/>
    <property type="match status" value="1"/>
</dbReference>
<dbReference type="EMBL" id="MPDK01000003">
    <property type="protein sequence ID" value="PWI58490.1"/>
    <property type="molecule type" value="Genomic_DNA"/>
</dbReference>
<name>A0A2U3DB40_SULT2</name>
<evidence type="ECO:0000313" key="2">
    <source>
        <dbReference type="Proteomes" id="UP000245380"/>
    </source>
</evidence>
<dbReference type="OrthoDB" id="9803578at2"/>
<dbReference type="RefSeq" id="WP_109429683.1">
    <property type="nucleotide sequence ID" value="NZ_MPDK01000003.1"/>
</dbReference>